<gene>
    <name evidence="3" type="ORF">EDD61_106123</name>
</gene>
<protein>
    <submittedName>
        <fullName evidence="3">Aspartyl/glutamyl-tRNA(Asn/Gln) amidotransferase subunit A</fullName>
    </submittedName>
</protein>
<evidence type="ECO:0000313" key="4">
    <source>
        <dbReference type="Proteomes" id="UP000295773"/>
    </source>
</evidence>
<dbReference type="RefSeq" id="WP_132224393.1">
    <property type="nucleotide sequence ID" value="NZ_JANKBG010000005.1"/>
</dbReference>
<sequence length="473" mass="51673">MDFERARIEDVETRVKSAVERAKEKQEELNAVVSFVDVDSQLADLANKDPHAPLYGMPIVLKDNVNMKGVRTTASSRILDNYIPVYDAHISEKLKEAGAIVIAKSSMDELGMGGTNKNAYTGKVNNPWDTMRISGGSSGGSAVLVASGVVPFAIGTDTGDSVRKPAAYNGIIGMKPTYGRISRYGIIPYASSLDHVGYFTTAIEDAAVALEVLAGRDDRDMTSSYEPVPNYASDINSDIKGKKIAILDNVQEAITNAEIKENFDALMKKLQARGAIVEHVRFDDKLMRAMLPVYYIIANAEATANHSNLDGIRFGMREDGASVEEVMINSRTKGLCPYVRKRFVIGSYSLFEENQEKIFRKAQKVRRLIVEELKKALAGYDIVIASASGMIAPKSEDSQDEHLSKDVLVAENYMVMGNFSGYPSMSMPTGFVEGMPIGINMTAKPFAEQTLFNIGKAIEEETGLKGNDVEVDA</sequence>
<feature type="coiled-coil region" evidence="1">
    <location>
        <begin position="1"/>
        <end position="28"/>
    </location>
</feature>
<dbReference type="InterPro" id="IPR036928">
    <property type="entry name" value="AS_sf"/>
</dbReference>
<name>A0A4R3TEY8_9FIRM</name>
<proteinExistence type="predicted"/>
<dbReference type="SUPFAM" id="SSF75304">
    <property type="entry name" value="Amidase signature (AS) enzymes"/>
    <property type="match status" value="1"/>
</dbReference>
<evidence type="ECO:0000259" key="2">
    <source>
        <dbReference type="Pfam" id="PF01425"/>
    </source>
</evidence>
<dbReference type="AlphaFoldDB" id="A0A4R3TEY8"/>
<keyword evidence="1" id="KW-0175">Coiled coil</keyword>
<evidence type="ECO:0000313" key="3">
    <source>
        <dbReference type="EMBL" id="TCU60613.1"/>
    </source>
</evidence>
<dbReference type="GO" id="GO:0016740">
    <property type="term" value="F:transferase activity"/>
    <property type="evidence" value="ECO:0007669"/>
    <property type="project" value="UniProtKB-KW"/>
</dbReference>
<dbReference type="Pfam" id="PF01425">
    <property type="entry name" value="Amidase"/>
    <property type="match status" value="1"/>
</dbReference>
<dbReference type="InterPro" id="IPR020556">
    <property type="entry name" value="Amidase_CS"/>
</dbReference>
<organism evidence="3 4">
    <name type="scientific">Longicatena caecimuris</name>
    <dbReference type="NCBI Taxonomy" id="1796635"/>
    <lineage>
        <taxon>Bacteria</taxon>
        <taxon>Bacillati</taxon>
        <taxon>Bacillota</taxon>
        <taxon>Erysipelotrichia</taxon>
        <taxon>Erysipelotrichales</taxon>
        <taxon>Erysipelotrichaceae</taxon>
        <taxon>Longicatena</taxon>
    </lineage>
</organism>
<dbReference type="PANTHER" id="PTHR11895:SF151">
    <property type="entry name" value="GLUTAMYL-TRNA(GLN) AMIDOTRANSFERASE SUBUNIT A"/>
    <property type="match status" value="1"/>
</dbReference>
<dbReference type="EMBL" id="SMBP01000006">
    <property type="protein sequence ID" value="TCU60613.1"/>
    <property type="molecule type" value="Genomic_DNA"/>
</dbReference>
<reference evidence="3 4" key="1">
    <citation type="submission" date="2019-03" db="EMBL/GenBank/DDBJ databases">
        <title>Genomic Encyclopedia of Type Strains, Phase IV (KMG-IV): sequencing the most valuable type-strain genomes for metagenomic binning, comparative biology and taxonomic classification.</title>
        <authorList>
            <person name="Goeker M."/>
        </authorList>
    </citation>
    <scope>NUCLEOTIDE SEQUENCE [LARGE SCALE GENOMIC DNA]</scope>
    <source>
        <strain evidence="3 4">DSM 29481</strain>
    </source>
</reference>
<keyword evidence="3" id="KW-0808">Transferase</keyword>
<dbReference type="PANTHER" id="PTHR11895">
    <property type="entry name" value="TRANSAMIDASE"/>
    <property type="match status" value="1"/>
</dbReference>
<evidence type="ECO:0000256" key="1">
    <source>
        <dbReference type="SAM" id="Coils"/>
    </source>
</evidence>
<comment type="caution">
    <text evidence="3">The sequence shown here is derived from an EMBL/GenBank/DDBJ whole genome shotgun (WGS) entry which is preliminary data.</text>
</comment>
<dbReference type="Gene3D" id="3.90.1300.10">
    <property type="entry name" value="Amidase signature (AS) domain"/>
    <property type="match status" value="1"/>
</dbReference>
<dbReference type="Proteomes" id="UP000295773">
    <property type="component" value="Unassembled WGS sequence"/>
</dbReference>
<keyword evidence="4" id="KW-1185">Reference proteome</keyword>
<dbReference type="InterPro" id="IPR000120">
    <property type="entry name" value="Amidase"/>
</dbReference>
<feature type="domain" description="Amidase" evidence="2">
    <location>
        <begin position="15"/>
        <end position="451"/>
    </location>
</feature>
<dbReference type="InterPro" id="IPR023631">
    <property type="entry name" value="Amidase_dom"/>
</dbReference>
<accession>A0A4R3TEY8</accession>
<dbReference type="PROSITE" id="PS00571">
    <property type="entry name" value="AMIDASES"/>
    <property type="match status" value="1"/>
</dbReference>